<feature type="signal peptide" evidence="1">
    <location>
        <begin position="1"/>
        <end position="19"/>
    </location>
</feature>
<feature type="non-terminal residue" evidence="2">
    <location>
        <position position="139"/>
    </location>
</feature>
<evidence type="ECO:0008006" key="4">
    <source>
        <dbReference type="Google" id="ProtNLM"/>
    </source>
</evidence>
<gene>
    <name evidence="2" type="ORF">BDP81DRAFT_412213</name>
</gene>
<evidence type="ECO:0000313" key="3">
    <source>
        <dbReference type="Proteomes" id="UP001243989"/>
    </source>
</evidence>
<feature type="chain" id="PRO_5042498070" description="Secreted protein" evidence="1">
    <location>
        <begin position="20"/>
        <end position="139"/>
    </location>
</feature>
<proteinExistence type="predicted"/>
<sequence>MSSWLPWLPLIWSLGSIAGELPTDVRYEVQSSKNRELQACSRSWKKDDEDDSARVANDLVSTRPAPTQLLRRNYGVRVGTVGKRQVHMHGNDKREGRGIFIVLFGVTQGNLKASSAATAVCNWLLGVRREERGTAPSKV</sequence>
<keyword evidence="3" id="KW-1185">Reference proteome</keyword>
<evidence type="ECO:0000313" key="2">
    <source>
        <dbReference type="EMBL" id="KAK1655195.1"/>
    </source>
</evidence>
<dbReference type="Proteomes" id="UP001243989">
    <property type="component" value="Unassembled WGS sequence"/>
</dbReference>
<organism evidence="2 3">
    <name type="scientific">Colletotrichum phormii</name>
    <dbReference type="NCBI Taxonomy" id="359342"/>
    <lineage>
        <taxon>Eukaryota</taxon>
        <taxon>Fungi</taxon>
        <taxon>Dikarya</taxon>
        <taxon>Ascomycota</taxon>
        <taxon>Pezizomycotina</taxon>
        <taxon>Sordariomycetes</taxon>
        <taxon>Hypocreomycetidae</taxon>
        <taxon>Glomerellales</taxon>
        <taxon>Glomerellaceae</taxon>
        <taxon>Colletotrichum</taxon>
        <taxon>Colletotrichum acutatum species complex</taxon>
    </lineage>
</organism>
<accession>A0AAJ0A5X4</accession>
<comment type="caution">
    <text evidence="2">The sequence shown here is derived from an EMBL/GenBank/DDBJ whole genome shotgun (WGS) entry which is preliminary data.</text>
</comment>
<dbReference type="RefSeq" id="XP_060451239.1">
    <property type="nucleotide sequence ID" value="XM_060589196.1"/>
</dbReference>
<dbReference type="GeneID" id="85474058"/>
<evidence type="ECO:0000256" key="1">
    <source>
        <dbReference type="SAM" id="SignalP"/>
    </source>
</evidence>
<reference evidence="2" key="1">
    <citation type="submission" date="2021-06" db="EMBL/GenBank/DDBJ databases">
        <title>Comparative genomics, transcriptomics and evolutionary studies reveal genomic signatures of adaptation to plant cell wall in hemibiotrophic fungi.</title>
        <authorList>
            <consortium name="DOE Joint Genome Institute"/>
            <person name="Baroncelli R."/>
            <person name="Diaz J.F."/>
            <person name="Benocci T."/>
            <person name="Peng M."/>
            <person name="Battaglia E."/>
            <person name="Haridas S."/>
            <person name="Andreopoulos W."/>
            <person name="Labutti K."/>
            <person name="Pangilinan J."/>
            <person name="Floch G.L."/>
            <person name="Makela M.R."/>
            <person name="Henrissat B."/>
            <person name="Grigoriev I.V."/>
            <person name="Crouch J.A."/>
            <person name="De Vries R.P."/>
            <person name="Sukno S.A."/>
            <person name="Thon M.R."/>
        </authorList>
    </citation>
    <scope>NUCLEOTIDE SEQUENCE</scope>
    <source>
        <strain evidence="2">CBS 102054</strain>
    </source>
</reference>
<protein>
    <recommendedName>
        <fullName evidence="4">Secreted protein</fullName>
    </recommendedName>
</protein>
<name>A0AAJ0A5X4_9PEZI</name>
<keyword evidence="1" id="KW-0732">Signal</keyword>
<dbReference type="EMBL" id="JAHMHQ010000001">
    <property type="protein sequence ID" value="KAK1655195.1"/>
    <property type="molecule type" value="Genomic_DNA"/>
</dbReference>
<dbReference type="AlphaFoldDB" id="A0AAJ0A5X4"/>